<keyword evidence="7 9" id="KW-0139">CF(1)</keyword>
<evidence type="ECO:0000313" key="12">
    <source>
        <dbReference type="Proteomes" id="UP000788426"/>
    </source>
</evidence>
<dbReference type="Pfam" id="PF02823">
    <property type="entry name" value="ATP-synt_DE_N"/>
    <property type="match status" value="1"/>
</dbReference>
<evidence type="ECO:0000256" key="1">
    <source>
        <dbReference type="ARBA" id="ARBA00003543"/>
    </source>
</evidence>
<evidence type="ECO:0000256" key="2">
    <source>
        <dbReference type="ARBA" id="ARBA00004184"/>
    </source>
</evidence>
<reference evidence="11 12" key="1">
    <citation type="submission" date="2021-07" db="EMBL/GenBank/DDBJ databases">
        <title>Genomic diversity and antimicrobial resistance of Prevotella spp. isolated from chronic lung disease airways.</title>
        <authorList>
            <person name="Webb K.A."/>
            <person name="Olagoke O.S."/>
            <person name="Baird T."/>
            <person name="Neill J."/>
            <person name="Pham A."/>
            <person name="Wells T.J."/>
            <person name="Ramsay K.A."/>
            <person name="Bell S.C."/>
            <person name="Sarovich D.S."/>
            <person name="Price E.P."/>
        </authorList>
    </citation>
    <scope>NUCLEOTIDE SEQUENCE [LARGE SCALE GENOMIC DNA]</scope>
    <source>
        <strain evidence="11 12">SCHI0011.S.12</strain>
    </source>
</reference>
<keyword evidence="12" id="KW-1185">Reference proteome</keyword>
<evidence type="ECO:0000256" key="7">
    <source>
        <dbReference type="ARBA" id="ARBA00023196"/>
    </source>
</evidence>
<evidence type="ECO:0000256" key="4">
    <source>
        <dbReference type="ARBA" id="ARBA00022448"/>
    </source>
</evidence>
<comment type="function">
    <text evidence="1">Produces ATP from ADP in the presence of a proton gradient across the membrane.</text>
</comment>
<dbReference type="SUPFAM" id="SSF51344">
    <property type="entry name" value="Epsilon subunit of F1F0-ATP synthase N-terminal domain"/>
    <property type="match status" value="1"/>
</dbReference>
<dbReference type="CDD" id="cd12152">
    <property type="entry name" value="F1-ATPase_delta"/>
    <property type="match status" value="1"/>
</dbReference>
<evidence type="ECO:0000259" key="10">
    <source>
        <dbReference type="Pfam" id="PF02823"/>
    </source>
</evidence>
<evidence type="ECO:0000256" key="8">
    <source>
        <dbReference type="ARBA" id="ARBA00023310"/>
    </source>
</evidence>
<dbReference type="InterPro" id="IPR001469">
    <property type="entry name" value="ATP_synth_F1_dsu/esu"/>
</dbReference>
<accession>A0ABS6YBU8</accession>
<protein>
    <submittedName>
        <fullName evidence="11">ATP synthase F1 subunit epsilon</fullName>
    </submittedName>
</protein>
<evidence type="ECO:0000313" key="11">
    <source>
        <dbReference type="EMBL" id="MBW4768183.1"/>
    </source>
</evidence>
<dbReference type="RefSeq" id="WP_018361364.1">
    <property type="nucleotide sequence ID" value="NZ_CAJZHJ010000012.1"/>
</dbReference>
<feature type="domain" description="ATP synthase F1 complex delta/epsilon subunit N-terminal" evidence="10">
    <location>
        <begin position="2"/>
        <end position="79"/>
    </location>
</feature>
<dbReference type="InterPro" id="IPR036771">
    <property type="entry name" value="ATPsynth_dsu/esu_N"/>
</dbReference>
<comment type="caution">
    <text evidence="11">The sequence shown here is derived from an EMBL/GenBank/DDBJ whole genome shotgun (WGS) entry which is preliminary data.</text>
</comment>
<proteinExistence type="inferred from homology"/>
<dbReference type="PANTHER" id="PTHR13822:SF10">
    <property type="entry name" value="ATP SYNTHASE EPSILON CHAIN, CHLOROPLASTIC"/>
    <property type="match status" value="1"/>
</dbReference>
<organism evidence="11 12">
    <name type="scientific">Hoylesella nanceiensis</name>
    <dbReference type="NCBI Taxonomy" id="425941"/>
    <lineage>
        <taxon>Bacteria</taxon>
        <taxon>Pseudomonadati</taxon>
        <taxon>Bacteroidota</taxon>
        <taxon>Bacteroidia</taxon>
        <taxon>Bacteroidales</taxon>
        <taxon>Prevotellaceae</taxon>
        <taxon>Hoylesella</taxon>
    </lineage>
</organism>
<keyword evidence="8 9" id="KW-0066">ATP synthesis</keyword>
<comment type="subcellular location">
    <subcellularLocation>
        <location evidence="2">Endomembrane system</location>
        <topology evidence="2">Peripheral membrane protein</topology>
    </subcellularLocation>
</comment>
<name>A0ABS6YBU8_9BACT</name>
<comment type="subunit">
    <text evidence="9">F-type ATPases have 2 components, CF(1) - the catalytic core - and CF(0) - the membrane proton channel. CF(1) has five subunits: alpha(3), beta(3), gamma(1), delta(1), epsilon(1). CF(0) has three main subunits: a, b and c.</text>
</comment>
<dbReference type="InterPro" id="IPR020546">
    <property type="entry name" value="ATP_synth_F1_dsu/esu_N"/>
</dbReference>
<dbReference type="GeneID" id="93181429"/>
<dbReference type="EMBL" id="JAHXCT010000001">
    <property type="protein sequence ID" value="MBW4768183.1"/>
    <property type="molecule type" value="Genomic_DNA"/>
</dbReference>
<comment type="similarity">
    <text evidence="3 9">Belongs to the ATPase epsilon chain family.</text>
</comment>
<evidence type="ECO:0000256" key="5">
    <source>
        <dbReference type="ARBA" id="ARBA00023065"/>
    </source>
</evidence>
<keyword evidence="6" id="KW-0472">Membrane</keyword>
<dbReference type="NCBIfam" id="TIGR01216">
    <property type="entry name" value="ATP_synt_epsi"/>
    <property type="match status" value="1"/>
</dbReference>
<dbReference type="Gene3D" id="2.60.15.10">
    <property type="entry name" value="F0F1 ATP synthase delta/epsilon subunit, N-terminal"/>
    <property type="match status" value="1"/>
</dbReference>
<evidence type="ECO:0000256" key="6">
    <source>
        <dbReference type="ARBA" id="ARBA00023136"/>
    </source>
</evidence>
<keyword evidence="4 9" id="KW-0813">Transport</keyword>
<dbReference type="PANTHER" id="PTHR13822">
    <property type="entry name" value="ATP SYNTHASE DELTA/EPSILON CHAIN"/>
    <property type="match status" value="1"/>
</dbReference>
<gene>
    <name evidence="11" type="primary">atpC</name>
    <name evidence="11" type="ORF">KZO38_00155</name>
</gene>
<evidence type="ECO:0000256" key="3">
    <source>
        <dbReference type="ARBA" id="ARBA00005712"/>
    </source>
</evidence>
<evidence type="ECO:0000256" key="9">
    <source>
        <dbReference type="RuleBase" id="RU003656"/>
    </source>
</evidence>
<dbReference type="Proteomes" id="UP000788426">
    <property type="component" value="Unassembled WGS sequence"/>
</dbReference>
<keyword evidence="5 9" id="KW-0406">Ion transport</keyword>
<sequence length="80" mass="8597">MLNLKIVSPSGVLFDNSVESVMVPGTLGPFEILNNHAPIISSLEPGEVSFKTGDGKLETKRIAGGFVEVQKNEVRLCVEL</sequence>